<reference evidence="2 3" key="1">
    <citation type="submission" date="2019-11" db="EMBL/GenBank/DDBJ databases">
        <title>Whole-genome sequence of the anaerobic purple sulfur bacterium Allochromatium palmeri DSM 15591.</title>
        <authorList>
            <person name="Kyndt J.A."/>
            <person name="Meyer T.E."/>
        </authorList>
    </citation>
    <scope>NUCLEOTIDE SEQUENCE [LARGE SCALE GENOMIC DNA]</scope>
    <source>
        <strain evidence="2 3">DSM 15591</strain>
    </source>
</reference>
<evidence type="ECO:0000259" key="1">
    <source>
        <dbReference type="PROSITE" id="PS51186"/>
    </source>
</evidence>
<name>A0A6N8EFZ6_9GAMM</name>
<dbReference type="Pfam" id="PF16261">
    <property type="entry name" value="DUF4915"/>
    <property type="match status" value="1"/>
</dbReference>
<dbReference type="CDD" id="cd04301">
    <property type="entry name" value="NAT_SF"/>
    <property type="match status" value="1"/>
</dbReference>
<dbReference type="SUPFAM" id="SSF63825">
    <property type="entry name" value="YWTD domain"/>
    <property type="match status" value="1"/>
</dbReference>
<evidence type="ECO:0000313" key="2">
    <source>
        <dbReference type="EMBL" id="MTW23143.1"/>
    </source>
</evidence>
<organism evidence="2 3">
    <name type="scientific">Allochromatium palmeri</name>
    <dbReference type="NCBI Taxonomy" id="231048"/>
    <lineage>
        <taxon>Bacteria</taxon>
        <taxon>Pseudomonadati</taxon>
        <taxon>Pseudomonadota</taxon>
        <taxon>Gammaproteobacteria</taxon>
        <taxon>Chromatiales</taxon>
        <taxon>Chromatiaceae</taxon>
        <taxon>Allochromatium</taxon>
    </lineage>
</organism>
<dbReference type="AlphaFoldDB" id="A0A6N8EFZ6"/>
<sequence>MTNPQLDIQASEGLWQWLAEQDISLALTTYQTNRLFFIGRAQEPGRLALHERLFDKPMGLCWLPERDALLMACRYQLWQLTNRLPPGHQHEGGDRLYVPAQSWITGDLNVHDVALDGQGRLLFVNTDFSCLATLDPDFSFRPIWQPPFIKKLVAEDRCHLNGLALQAGEPTWMTACSQTDSPAGWRHQRQEGGVVLHLPSNSIAATGLSMPHSPRWYRDRLWLLNSGSGELGWLDGERFEPVAYSPGFVRGLAFQGDYAIVGLSQLRAASFGGLALEQRLAADGQRAQCGLAIIALDSGTVVHWLRFNSLIEELFDVVSLPGCRQPRALGLQEDDIERLVTFPGHPGLMITKPTVKRPAHGARAPVAGLPRAAARDGPIHYQRVYHLTPDNLRPYDPLTWPRLSPRWANQPPRGELFGLSAAINGEMIGFAIAERWGDGAGPPQVELISLFVLLAQRGRGIAKRLMHELQRELGQPLPWPARHTASSKFA</sequence>
<dbReference type="OrthoDB" id="238183at2"/>
<dbReference type="Gene3D" id="3.40.630.30">
    <property type="match status" value="1"/>
</dbReference>
<dbReference type="GO" id="GO:0016747">
    <property type="term" value="F:acyltransferase activity, transferring groups other than amino-acyl groups"/>
    <property type="evidence" value="ECO:0007669"/>
    <property type="project" value="InterPro"/>
</dbReference>
<accession>A0A6N8EFZ6</accession>
<keyword evidence="3" id="KW-1185">Reference proteome</keyword>
<comment type="caution">
    <text evidence="2">The sequence shown here is derived from an EMBL/GenBank/DDBJ whole genome shotgun (WGS) entry which is preliminary data.</text>
</comment>
<dbReference type="SUPFAM" id="SSF55729">
    <property type="entry name" value="Acyl-CoA N-acyltransferases (Nat)"/>
    <property type="match status" value="1"/>
</dbReference>
<feature type="domain" description="N-acetyltransferase" evidence="1">
    <location>
        <begin position="372"/>
        <end position="490"/>
    </location>
</feature>
<dbReference type="Proteomes" id="UP000434044">
    <property type="component" value="Unassembled WGS sequence"/>
</dbReference>
<dbReference type="NCBIfam" id="TIGR03032">
    <property type="entry name" value="TIGR03032 family protein"/>
    <property type="match status" value="1"/>
</dbReference>
<evidence type="ECO:0000313" key="3">
    <source>
        <dbReference type="Proteomes" id="UP000434044"/>
    </source>
</evidence>
<protein>
    <submittedName>
        <fullName evidence="2">TIGR03032 family protein</fullName>
    </submittedName>
</protein>
<dbReference type="InterPro" id="IPR000182">
    <property type="entry name" value="GNAT_dom"/>
</dbReference>
<dbReference type="InterPro" id="IPR017481">
    <property type="entry name" value="CHP03032"/>
</dbReference>
<dbReference type="RefSeq" id="WP_155451684.1">
    <property type="nucleotide sequence ID" value="NZ_WNKT01000081.1"/>
</dbReference>
<gene>
    <name evidence="2" type="ORF">GJ668_19070</name>
</gene>
<dbReference type="EMBL" id="WNKT01000081">
    <property type="protein sequence ID" value="MTW23143.1"/>
    <property type="molecule type" value="Genomic_DNA"/>
</dbReference>
<dbReference type="InterPro" id="IPR016181">
    <property type="entry name" value="Acyl_CoA_acyltransferase"/>
</dbReference>
<dbReference type="Pfam" id="PF00583">
    <property type="entry name" value="Acetyltransf_1"/>
    <property type="match status" value="1"/>
</dbReference>
<proteinExistence type="predicted"/>
<dbReference type="PROSITE" id="PS51186">
    <property type="entry name" value="GNAT"/>
    <property type="match status" value="1"/>
</dbReference>